<evidence type="ECO:0000256" key="5">
    <source>
        <dbReference type="ARBA" id="ARBA00022801"/>
    </source>
</evidence>
<dbReference type="SUPFAM" id="SSF53254">
    <property type="entry name" value="Phosphoglycerate mutase-like"/>
    <property type="match status" value="1"/>
</dbReference>
<keyword evidence="6" id="KW-1015">Disulfide bond</keyword>
<dbReference type="AlphaFoldDB" id="A0A0R3RM14"/>
<evidence type="ECO:0000256" key="1">
    <source>
        <dbReference type="ARBA" id="ARBA00000032"/>
    </source>
</evidence>
<dbReference type="STRING" id="1147741.A0A0R3RM14"/>
<keyword evidence="5" id="KW-0378">Hydrolase</keyword>
<dbReference type="WBParaSite" id="EEL_0000252301-mRNA-1">
    <property type="protein sequence ID" value="EEL_0000252301-mRNA-1"/>
    <property type="gene ID" value="EEL_0000252301"/>
</dbReference>
<organism evidence="8 9">
    <name type="scientific">Elaeophora elaphi</name>
    <dbReference type="NCBI Taxonomy" id="1147741"/>
    <lineage>
        <taxon>Eukaryota</taxon>
        <taxon>Metazoa</taxon>
        <taxon>Ecdysozoa</taxon>
        <taxon>Nematoda</taxon>
        <taxon>Chromadorea</taxon>
        <taxon>Rhabditida</taxon>
        <taxon>Spirurina</taxon>
        <taxon>Spiruromorpha</taxon>
        <taxon>Filarioidea</taxon>
        <taxon>Onchocercidae</taxon>
        <taxon>Elaeophora</taxon>
    </lineage>
</organism>
<comment type="similarity">
    <text evidence="2">Belongs to the histidine acid phosphatase family.</text>
</comment>
<evidence type="ECO:0000256" key="7">
    <source>
        <dbReference type="ARBA" id="ARBA00023180"/>
    </source>
</evidence>
<evidence type="ECO:0000256" key="3">
    <source>
        <dbReference type="ARBA" id="ARBA00012646"/>
    </source>
</evidence>
<keyword evidence="4" id="KW-0732">Signal</keyword>
<protein>
    <recommendedName>
        <fullName evidence="3">acid phosphatase</fullName>
        <ecNumber evidence="3">3.1.3.2</ecNumber>
    </recommendedName>
</protein>
<sequence>LLQLWRHGDRSPLIIYPNDPHRESVWPNGIGELTEIYVRSTDINRTIASAMAVLAGMFSNGIAGKDYPRENDEPDWPRGWIPIPVHTVEFKHDHVCVSIPTVAAEAGRSSTVSLGRKFRAGGWHEEIIGGKEKYAKKHWRHLTYLSFNLTFNY</sequence>
<keyword evidence="8" id="KW-1185">Reference proteome</keyword>
<evidence type="ECO:0000256" key="4">
    <source>
        <dbReference type="ARBA" id="ARBA00022729"/>
    </source>
</evidence>
<evidence type="ECO:0000256" key="2">
    <source>
        <dbReference type="ARBA" id="ARBA00005375"/>
    </source>
</evidence>
<dbReference type="EC" id="3.1.3.2" evidence="3"/>
<evidence type="ECO:0000313" key="9">
    <source>
        <dbReference type="WBParaSite" id="EEL_0000252301-mRNA-1"/>
    </source>
</evidence>
<evidence type="ECO:0000313" key="8">
    <source>
        <dbReference type="Proteomes" id="UP000050640"/>
    </source>
</evidence>
<evidence type="ECO:0000256" key="6">
    <source>
        <dbReference type="ARBA" id="ARBA00023157"/>
    </source>
</evidence>
<dbReference type="PANTHER" id="PTHR11567">
    <property type="entry name" value="ACID PHOSPHATASE-RELATED"/>
    <property type="match status" value="1"/>
</dbReference>
<dbReference type="InterPro" id="IPR029033">
    <property type="entry name" value="His_PPase_superfam"/>
</dbReference>
<reference evidence="9" key="1">
    <citation type="submission" date="2017-02" db="UniProtKB">
        <authorList>
            <consortium name="WormBaseParasite"/>
        </authorList>
    </citation>
    <scope>IDENTIFICATION</scope>
</reference>
<comment type="catalytic activity">
    <reaction evidence="1">
        <text>a phosphate monoester + H2O = an alcohol + phosphate</text>
        <dbReference type="Rhea" id="RHEA:15017"/>
        <dbReference type="ChEBI" id="CHEBI:15377"/>
        <dbReference type="ChEBI" id="CHEBI:30879"/>
        <dbReference type="ChEBI" id="CHEBI:43474"/>
        <dbReference type="ChEBI" id="CHEBI:67140"/>
        <dbReference type="EC" id="3.1.3.2"/>
    </reaction>
</comment>
<accession>A0A0R3RM14</accession>
<dbReference type="Proteomes" id="UP000050640">
    <property type="component" value="Unplaced"/>
</dbReference>
<dbReference type="Pfam" id="PF00328">
    <property type="entry name" value="His_Phos_2"/>
    <property type="match status" value="1"/>
</dbReference>
<dbReference type="InterPro" id="IPR000560">
    <property type="entry name" value="His_Pase_clade-2"/>
</dbReference>
<proteinExistence type="inferred from homology"/>
<dbReference type="PANTHER" id="PTHR11567:SF211">
    <property type="entry name" value="PROSTATIC ACID PHOSPHATASE"/>
    <property type="match status" value="1"/>
</dbReference>
<name>A0A0R3RM14_9BILA</name>
<dbReference type="Gene3D" id="3.40.50.1240">
    <property type="entry name" value="Phosphoglycerate mutase-like"/>
    <property type="match status" value="2"/>
</dbReference>
<keyword evidence="7" id="KW-0325">Glycoprotein</keyword>
<dbReference type="InterPro" id="IPR050645">
    <property type="entry name" value="Histidine_acid_phosphatase"/>
</dbReference>
<dbReference type="GO" id="GO:0003993">
    <property type="term" value="F:acid phosphatase activity"/>
    <property type="evidence" value="ECO:0007669"/>
    <property type="project" value="UniProtKB-EC"/>
</dbReference>